<gene>
    <name evidence="1" type="ORF">BDY19DRAFT_894655</name>
</gene>
<evidence type="ECO:0000313" key="1">
    <source>
        <dbReference type="EMBL" id="KAI0086490.1"/>
    </source>
</evidence>
<dbReference type="Proteomes" id="UP001055072">
    <property type="component" value="Unassembled WGS sequence"/>
</dbReference>
<reference evidence="1" key="1">
    <citation type="journal article" date="2021" name="Environ. Microbiol.">
        <title>Gene family expansions and transcriptome signatures uncover fungal adaptations to wood decay.</title>
        <authorList>
            <person name="Hage H."/>
            <person name="Miyauchi S."/>
            <person name="Viragh M."/>
            <person name="Drula E."/>
            <person name="Min B."/>
            <person name="Chaduli D."/>
            <person name="Navarro D."/>
            <person name="Favel A."/>
            <person name="Norest M."/>
            <person name="Lesage-Meessen L."/>
            <person name="Balint B."/>
            <person name="Merenyi Z."/>
            <person name="de Eugenio L."/>
            <person name="Morin E."/>
            <person name="Martinez A.T."/>
            <person name="Baldrian P."/>
            <person name="Stursova M."/>
            <person name="Martinez M.J."/>
            <person name="Novotny C."/>
            <person name="Magnuson J.K."/>
            <person name="Spatafora J.W."/>
            <person name="Maurice S."/>
            <person name="Pangilinan J."/>
            <person name="Andreopoulos W."/>
            <person name="LaButti K."/>
            <person name="Hundley H."/>
            <person name="Na H."/>
            <person name="Kuo A."/>
            <person name="Barry K."/>
            <person name="Lipzen A."/>
            <person name="Henrissat B."/>
            <person name="Riley R."/>
            <person name="Ahrendt S."/>
            <person name="Nagy L.G."/>
            <person name="Grigoriev I.V."/>
            <person name="Martin F."/>
            <person name="Rosso M.N."/>
        </authorList>
    </citation>
    <scope>NUCLEOTIDE SEQUENCE</scope>
    <source>
        <strain evidence="1">CBS 384.51</strain>
    </source>
</reference>
<name>A0ACB8TWX7_9APHY</name>
<dbReference type="EMBL" id="MU274923">
    <property type="protein sequence ID" value="KAI0086490.1"/>
    <property type="molecule type" value="Genomic_DNA"/>
</dbReference>
<proteinExistence type="predicted"/>
<organism evidence="1 2">
    <name type="scientific">Irpex rosettiformis</name>
    <dbReference type="NCBI Taxonomy" id="378272"/>
    <lineage>
        <taxon>Eukaryota</taxon>
        <taxon>Fungi</taxon>
        <taxon>Dikarya</taxon>
        <taxon>Basidiomycota</taxon>
        <taxon>Agaricomycotina</taxon>
        <taxon>Agaricomycetes</taxon>
        <taxon>Polyporales</taxon>
        <taxon>Irpicaceae</taxon>
        <taxon>Irpex</taxon>
    </lineage>
</organism>
<comment type="caution">
    <text evidence="1">The sequence shown here is derived from an EMBL/GenBank/DDBJ whole genome shotgun (WGS) entry which is preliminary data.</text>
</comment>
<evidence type="ECO:0000313" key="2">
    <source>
        <dbReference type="Proteomes" id="UP001055072"/>
    </source>
</evidence>
<keyword evidence="2" id="KW-1185">Reference proteome</keyword>
<sequence length="383" mass="40063">MNACQVFSGNSVLSCWPPTNGTSVAQHQFASFVWNSRLPQYAQTNLVNIYLFSGTSQTLLLSFPNQTNPEGRAGLIHAQVNDTWFGNRGDNWDGGNQTFLYYWVITRNTDPLDNRIVPQPLFTAVQTTFADSIVASMTSAAAASSASAAAASLSRASESAASLSSLTQGGGLSGTHTSVAPGASSSPGGGNVQSSNGGSSFPHWAIAVITVLGFFALLAGVILFFVILRCVRRRKGANLSHRGSMGSSTPMMANADQGGVPTSPVIAAGAYGAVDRHRPPSPDVHDGASTMSRGSDAGLFSGADAAVMANAFRAALRKPNFTDRPDEEGESPDSNAKSQEPDLLNAALNEEGRDIRSVGSSRGVRVETLSDSADNDTIQDHPH</sequence>
<accession>A0ACB8TWX7</accession>
<protein>
    <submittedName>
        <fullName evidence="1">Uncharacterized protein</fullName>
    </submittedName>
</protein>